<proteinExistence type="predicted"/>
<dbReference type="Proteomes" id="UP000811619">
    <property type="component" value="Unassembled WGS sequence"/>
</dbReference>
<protein>
    <recommendedName>
        <fullName evidence="4">Secreted protein</fullName>
    </recommendedName>
</protein>
<feature type="chain" id="PRO_5035460313" description="Secreted protein" evidence="1">
    <location>
        <begin position="23"/>
        <end position="73"/>
    </location>
</feature>
<accession>A0A8K0J5Q9</accession>
<evidence type="ECO:0000256" key="1">
    <source>
        <dbReference type="SAM" id="SignalP"/>
    </source>
</evidence>
<dbReference type="OrthoDB" id="4837799at2759"/>
<evidence type="ECO:0000313" key="2">
    <source>
        <dbReference type="EMBL" id="KAG5925580.1"/>
    </source>
</evidence>
<reference evidence="2" key="1">
    <citation type="journal article" date="2020" name="bioRxiv">
        <title>Whole genome comparisons of ergot fungi reveals the divergence and evolution of species within the genus Claviceps are the result of varying mechanisms driving genome evolution and host range expansion.</title>
        <authorList>
            <person name="Wyka S.A."/>
            <person name="Mondo S.J."/>
            <person name="Liu M."/>
            <person name="Dettman J."/>
            <person name="Nalam V."/>
            <person name="Broders K.D."/>
        </authorList>
    </citation>
    <scope>NUCLEOTIDE SEQUENCE</scope>
    <source>
        <strain evidence="2">CCC 489</strain>
    </source>
</reference>
<keyword evidence="1" id="KW-0732">Signal</keyword>
<organism evidence="2 3">
    <name type="scientific">Claviceps africana</name>
    <dbReference type="NCBI Taxonomy" id="83212"/>
    <lineage>
        <taxon>Eukaryota</taxon>
        <taxon>Fungi</taxon>
        <taxon>Dikarya</taxon>
        <taxon>Ascomycota</taxon>
        <taxon>Pezizomycotina</taxon>
        <taxon>Sordariomycetes</taxon>
        <taxon>Hypocreomycetidae</taxon>
        <taxon>Hypocreales</taxon>
        <taxon>Clavicipitaceae</taxon>
        <taxon>Claviceps</taxon>
    </lineage>
</organism>
<dbReference type="EMBL" id="SRPY01000358">
    <property type="protein sequence ID" value="KAG5925580.1"/>
    <property type="molecule type" value="Genomic_DNA"/>
</dbReference>
<name>A0A8K0J5Q9_9HYPO</name>
<sequence>MPFRSILTVLLLSAAAPLRTTPAVTPAPRPTCDYAFCDENGSSWCFYWRGVTTWDASRGVLPGETRVPLGTCG</sequence>
<dbReference type="AlphaFoldDB" id="A0A8K0J5Q9"/>
<gene>
    <name evidence="2" type="ORF">E4U42_004159</name>
</gene>
<evidence type="ECO:0008006" key="4">
    <source>
        <dbReference type="Google" id="ProtNLM"/>
    </source>
</evidence>
<comment type="caution">
    <text evidence="2">The sequence shown here is derived from an EMBL/GenBank/DDBJ whole genome shotgun (WGS) entry which is preliminary data.</text>
</comment>
<evidence type="ECO:0000313" key="3">
    <source>
        <dbReference type="Proteomes" id="UP000811619"/>
    </source>
</evidence>
<feature type="signal peptide" evidence="1">
    <location>
        <begin position="1"/>
        <end position="22"/>
    </location>
</feature>
<keyword evidence="3" id="KW-1185">Reference proteome</keyword>